<dbReference type="InParanoid" id="G3PCI8"/>
<organism evidence="2">
    <name type="scientific">Gasterosteus aculeatus</name>
    <name type="common">Three-spined stickleback</name>
    <dbReference type="NCBI Taxonomy" id="69293"/>
    <lineage>
        <taxon>Eukaryota</taxon>
        <taxon>Metazoa</taxon>
        <taxon>Chordata</taxon>
        <taxon>Craniata</taxon>
        <taxon>Vertebrata</taxon>
        <taxon>Euteleostomi</taxon>
        <taxon>Actinopterygii</taxon>
        <taxon>Neopterygii</taxon>
        <taxon>Teleostei</taxon>
        <taxon>Neoteleostei</taxon>
        <taxon>Acanthomorphata</taxon>
        <taxon>Eupercaria</taxon>
        <taxon>Perciformes</taxon>
        <taxon>Cottioidei</taxon>
        <taxon>Gasterosteales</taxon>
        <taxon>Gasterosteidae</taxon>
        <taxon>Gasterosteus</taxon>
    </lineage>
</organism>
<name>G3PCI8_GASAC</name>
<evidence type="ECO:0000313" key="2">
    <source>
        <dbReference type="Ensembl" id="ENSGACP00000015312.1"/>
    </source>
</evidence>
<sequence length="181" mass="20025">MAKRRALLLLGAPSKRCHLSPSGVDRPLESMAPSGGATPRSLLDLMGTRCRKRPRHQEEDPETREEGAPLRREPADCDTRKRHAANLLTLRTSGSSLRRRSFSAPSSSEKRPRGDCAGSEAVTPKANDEALNGTDDSAYNSFQYWRAPLPELNLSLLEDPGRSPSKDEPEYKDSSSEYMET</sequence>
<reference evidence="2" key="1">
    <citation type="submission" date="2006-01" db="EMBL/GenBank/DDBJ databases">
        <authorList>
            <person name="Lindblad-Toh K."/>
            <person name="Mauceli E."/>
            <person name="Grabherr M."/>
            <person name="Chang J.L."/>
            <person name="Lander E.S."/>
        </authorList>
    </citation>
    <scope>NUCLEOTIDE SEQUENCE [LARGE SCALE GENOMIC DNA]</scope>
</reference>
<feature type="region of interest" description="Disordered" evidence="1">
    <location>
        <begin position="15"/>
        <end position="136"/>
    </location>
</feature>
<protein>
    <recommendedName>
        <fullName evidence="3">WW-binding domain-containing protein</fullName>
    </recommendedName>
</protein>
<dbReference type="AlphaFoldDB" id="G3PCI8"/>
<feature type="compositionally biased region" description="Basic and acidic residues" evidence="1">
    <location>
        <begin position="64"/>
        <end position="79"/>
    </location>
</feature>
<evidence type="ECO:0000256" key="1">
    <source>
        <dbReference type="SAM" id="MobiDB-lite"/>
    </source>
</evidence>
<dbReference type="Bgee" id="ENSGACG00000011581">
    <property type="expression patterns" value="Expressed in liver and 6 other cell types or tissues"/>
</dbReference>
<reference evidence="2" key="2">
    <citation type="submission" date="2024-04" db="UniProtKB">
        <authorList>
            <consortium name="Ensembl"/>
        </authorList>
    </citation>
    <scope>IDENTIFICATION</scope>
</reference>
<feature type="region of interest" description="Disordered" evidence="1">
    <location>
        <begin position="155"/>
        <end position="181"/>
    </location>
</feature>
<evidence type="ECO:0008006" key="3">
    <source>
        <dbReference type="Google" id="ProtNLM"/>
    </source>
</evidence>
<feature type="compositionally biased region" description="Low complexity" evidence="1">
    <location>
        <begin position="87"/>
        <end position="96"/>
    </location>
</feature>
<feature type="compositionally biased region" description="Basic and acidic residues" evidence="1">
    <location>
        <begin position="159"/>
        <end position="175"/>
    </location>
</feature>
<dbReference type="OMA" id="RCRKRPH"/>
<accession>G3PCI8</accession>
<proteinExistence type="predicted"/>
<dbReference type="Ensembl" id="ENSGACT00000015341.1">
    <property type="protein sequence ID" value="ENSGACP00000015312.1"/>
    <property type="gene ID" value="ENSGACG00000011581.1"/>
</dbReference>